<dbReference type="EMBL" id="AZHC01000003">
    <property type="protein sequence ID" value="OAA49483.1"/>
    <property type="molecule type" value="Genomic_DNA"/>
</dbReference>
<evidence type="ECO:0000256" key="1">
    <source>
        <dbReference type="SAM" id="MobiDB-lite"/>
    </source>
</evidence>
<feature type="compositionally biased region" description="Polar residues" evidence="1">
    <location>
        <begin position="52"/>
        <end position="61"/>
    </location>
</feature>
<feature type="compositionally biased region" description="Polar residues" evidence="1">
    <location>
        <begin position="130"/>
        <end position="151"/>
    </location>
</feature>
<protein>
    <submittedName>
        <fullName evidence="2">Uncharacterized protein</fullName>
    </submittedName>
</protein>
<organism evidence="2 3">
    <name type="scientific">Metarhizium rileyi (strain RCEF 4871)</name>
    <name type="common">Nomuraea rileyi</name>
    <dbReference type="NCBI Taxonomy" id="1649241"/>
    <lineage>
        <taxon>Eukaryota</taxon>
        <taxon>Fungi</taxon>
        <taxon>Dikarya</taxon>
        <taxon>Ascomycota</taxon>
        <taxon>Pezizomycotina</taxon>
        <taxon>Sordariomycetes</taxon>
        <taxon>Hypocreomycetidae</taxon>
        <taxon>Hypocreales</taxon>
        <taxon>Clavicipitaceae</taxon>
        <taxon>Metarhizium</taxon>
    </lineage>
</organism>
<keyword evidence="3" id="KW-1185">Reference proteome</keyword>
<feature type="compositionally biased region" description="Polar residues" evidence="1">
    <location>
        <begin position="80"/>
        <end position="89"/>
    </location>
</feature>
<evidence type="ECO:0000313" key="3">
    <source>
        <dbReference type="Proteomes" id="UP000243498"/>
    </source>
</evidence>
<feature type="region of interest" description="Disordered" evidence="1">
    <location>
        <begin position="52"/>
        <end position="89"/>
    </location>
</feature>
<reference evidence="2 3" key="1">
    <citation type="journal article" date="2016" name="Genome Biol. Evol.">
        <title>Divergent and convergent evolution of fungal pathogenicity.</title>
        <authorList>
            <person name="Shang Y."/>
            <person name="Xiao G."/>
            <person name="Zheng P."/>
            <person name="Cen K."/>
            <person name="Zhan S."/>
            <person name="Wang C."/>
        </authorList>
    </citation>
    <scope>NUCLEOTIDE SEQUENCE [LARGE SCALE GENOMIC DNA]</scope>
    <source>
        <strain evidence="2 3">RCEF 4871</strain>
    </source>
</reference>
<dbReference type="OMA" id="IQPRDWS"/>
<sequence length="501" mass="53847">MNNPLGMPAHAMLPVKVQKTSPTKSNNHQGGVVGNPLDEATCNISVTQQANTTTGRPAITQNHKKPYNPFVSLLSPPHLTATSRDTNNNKTIRSNMHLHLGSASAGRTGDSSNPSSRRHSLAVSAAGHSSRPSTDSAISPLASSRRASTSVPAGAESSPLTAADAVLGLVAASCQAQCDVEGLDIAPTRRTAPLRKVLCEVKSLKTTAQRLHNFLRRVENGTLAHRERAEMIELDVLVVVLAASVLTVSELEVRLDGLVTQAEQLGVSVEEMVQRYSKSLEKDANRINMVDFTINQLLSLLQVSNHRDACHHRTQASLAIMDMLQADAALAGRMQQLQDTANGLELVSQERRAEVASRPPPNYSVPSPRDSDEPPDYLEALGDDSVAIQPRDWSVYSALNLADVPALSKISLPVILGEIKDGYYYTEEYTHSAREGLIALEEAQNAQKSKMLAQVLGIKDRGSNGKSNAASDHVGLAHRLALKVARRKLLGRAGRRAEGAV</sequence>
<dbReference type="AlphaFoldDB" id="A0A167IVD9"/>
<evidence type="ECO:0000313" key="2">
    <source>
        <dbReference type="EMBL" id="OAA49483.1"/>
    </source>
</evidence>
<proteinExistence type="predicted"/>
<dbReference type="OrthoDB" id="4941039at2759"/>
<feature type="region of interest" description="Disordered" evidence="1">
    <location>
        <begin position="101"/>
        <end position="157"/>
    </location>
</feature>
<comment type="caution">
    <text evidence="2">The sequence shown here is derived from an EMBL/GenBank/DDBJ whole genome shotgun (WGS) entry which is preliminary data.</text>
</comment>
<dbReference type="Proteomes" id="UP000243498">
    <property type="component" value="Unassembled WGS sequence"/>
</dbReference>
<dbReference type="STRING" id="1081105.A0A167IVD9"/>
<gene>
    <name evidence="2" type="ORF">NOR_01406</name>
</gene>
<accession>A0A167IVD9</accession>
<feature type="region of interest" description="Disordered" evidence="1">
    <location>
        <begin position="351"/>
        <end position="376"/>
    </location>
</feature>
<name>A0A167IVD9_METRR</name>